<dbReference type="Proteomes" id="UP000199558">
    <property type="component" value="Unassembled WGS sequence"/>
</dbReference>
<keyword evidence="3" id="KW-1185">Reference proteome</keyword>
<evidence type="ECO:0000313" key="3">
    <source>
        <dbReference type="Proteomes" id="UP000199558"/>
    </source>
</evidence>
<accession>A0A1A9B4T9</accession>
<name>A0A1A9B4T9_9ACTN</name>
<sequence>MPVVIKKILAWGFLAFLIYFMAFRPDGAAQLFKGIGVALMAIAQGLGDFLTGLVA</sequence>
<keyword evidence="1" id="KW-1133">Transmembrane helix</keyword>
<protein>
    <submittedName>
        <fullName evidence="2">Uncharacterized protein</fullName>
    </submittedName>
</protein>
<evidence type="ECO:0000256" key="1">
    <source>
        <dbReference type="SAM" id="Phobius"/>
    </source>
</evidence>
<evidence type="ECO:0000313" key="2">
    <source>
        <dbReference type="EMBL" id="SBT64044.1"/>
    </source>
</evidence>
<feature type="transmembrane region" description="Helical" evidence="1">
    <location>
        <begin position="32"/>
        <end position="54"/>
    </location>
</feature>
<keyword evidence="1" id="KW-0472">Membrane</keyword>
<reference evidence="3" key="1">
    <citation type="submission" date="2016-06" db="EMBL/GenBank/DDBJ databases">
        <authorList>
            <person name="Varghese N."/>
            <person name="Submissions Spin"/>
        </authorList>
    </citation>
    <scope>NUCLEOTIDE SEQUENCE [LARGE SCALE GENOMIC DNA]</scope>
    <source>
        <strain evidence="3">DSM 45794</strain>
    </source>
</reference>
<keyword evidence="1" id="KW-0812">Transmembrane</keyword>
<organism evidence="2 3">
    <name type="scientific">Micromonospora sediminicola</name>
    <dbReference type="NCBI Taxonomy" id="946078"/>
    <lineage>
        <taxon>Bacteria</taxon>
        <taxon>Bacillati</taxon>
        <taxon>Actinomycetota</taxon>
        <taxon>Actinomycetes</taxon>
        <taxon>Micromonosporales</taxon>
        <taxon>Micromonosporaceae</taxon>
        <taxon>Micromonospora</taxon>
    </lineage>
</organism>
<gene>
    <name evidence="2" type="ORF">GA0070622_1013</name>
</gene>
<proteinExistence type="predicted"/>
<dbReference type="AlphaFoldDB" id="A0A1A9B4T9"/>
<dbReference type="RefSeq" id="WP_172967907.1">
    <property type="nucleotide sequence ID" value="NZ_FLRH01000003.1"/>
</dbReference>
<dbReference type="EMBL" id="FLRH01000003">
    <property type="protein sequence ID" value="SBT64044.1"/>
    <property type="molecule type" value="Genomic_DNA"/>
</dbReference>